<evidence type="ECO:0000313" key="4">
    <source>
        <dbReference type="Proteomes" id="UP000199051"/>
    </source>
</evidence>
<feature type="transmembrane region" description="Helical" evidence="2">
    <location>
        <begin position="81"/>
        <end position="106"/>
    </location>
</feature>
<feature type="transmembrane region" description="Helical" evidence="2">
    <location>
        <begin position="143"/>
        <end position="160"/>
    </location>
</feature>
<feature type="transmembrane region" description="Helical" evidence="2">
    <location>
        <begin position="254"/>
        <end position="273"/>
    </location>
</feature>
<keyword evidence="2" id="KW-0472">Membrane</keyword>
<feature type="transmembrane region" description="Helical" evidence="2">
    <location>
        <begin position="285"/>
        <end position="303"/>
    </location>
</feature>
<feature type="transmembrane region" description="Helical" evidence="2">
    <location>
        <begin position="172"/>
        <end position="191"/>
    </location>
</feature>
<evidence type="ECO:0008006" key="5">
    <source>
        <dbReference type="Google" id="ProtNLM"/>
    </source>
</evidence>
<feature type="transmembrane region" description="Helical" evidence="2">
    <location>
        <begin position="197"/>
        <end position="216"/>
    </location>
</feature>
<feature type="region of interest" description="Disordered" evidence="1">
    <location>
        <begin position="1"/>
        <end position="45"/>
    </location>
</feature>
<protein>
    <recommendedName>
        <fullName evidence="5">NQR2, RnfD, RnfE family</fullName>
    </recommendedName>
</protein>
<name>A0A1H9X6V2_9PSEU</name>
<evidence type="ECO:0000256" key="2">
    <source>
        <dbReference type="SAM" id="Phobius"/>
    </source>
</evidence>
<evidence type="ECO:0000313" key="3">
    <source>
        <dbReference type="EMBL" id="SES41842.1"/>
    </source>
</evidence>
<organism evidence="3 4">
    <name type="scientific">Actinokineospora terrae</name>
    <dbReference type="NCBI Taxonomy" id="155974"/>
    <lineage>
        <taxon>Bacteria</taxon>
        <taxon>Bacillati</taxon>
        <taxon>Actinomycetota</taxon>
        <taxon>Actinomycetes</taxon>
        <taxon>Pseudonocardiales</taxon>
        <taxon>Pseudonocardiaceae</taxon>
        <taxon>Actinokineospora</taxon>
    </lineage>
</organism>
<sequence length="335" mass="36004">MTTEATKSTQVHPNGITALPTTESAPGQTIPEQANPEQTTPEVAPVMRKRDPRVLALQRFAMSISAFTILGHVFFGFEQAPITPIVCLLVGYASAIGFEALDAWAYERQPEYAGGARTLGVFLLPAHIGALACAMLLYGNSSLWPYLFAVVVGNASKYVVRLRIKGRLRHVLNPSNTGIAVTLVLFDWVGISPPYHFTNWLHGTLSWLIPLGILMLGTMLNAGLTKKIPLIAAWVGGFVLQALVRWLVLDHALVGALLPMTGVAFILFTNYMITDPGSTPTARRGQVVFGLTAAAVYGVLVSLGIVFGLFFALVITCLLRGGVLLVARARGRVPA</sequence>
<feature type="compositionally biased region" description="Polar residues" evidence="1">
    <location>
        <begin position="1"/>
        <end position="12"/>
    </location>
</feature>
<dbReference type="AlphaFoldDB" id="A0A1H9X6V2"/>
<feature type="transmembrane region" description="Helical" evidence="2">
    <location>
        <begin position="118"/>
        <end position="137"/>
    </location>
</feature>
<dbReference type="STRING" id="155974.SAMN04487818_11360"/>
<reference evidence="4" key="1">
    <citation type="submission" date="2016-10" db="EMBL/GenBank/DDBJ databases">
        <authorList>
            <person name="Varghese N."/>
            <person name="Submissions S."/>
        </authorList>
    </citation>
    <scope>NUCLEOTIDE SEQUENCE [LARGE SCALE GENOMIC DNA]</scope>
    <source>
        <strain evidence="4">DSM 44260</strain>
    </source>
</reference>
<proteinExistence type="predicted"/>
<gene>
    <name evidence="3" type="ORF">SAMN04487818_11360</name>
</gene>
<feature type="compositionally biased region" description="Polar residues" evidence="1">
    <location>
        <begin position="19"/>
        <end position="41"/>
    </location>
</feature>
<dbReference type="EMBL" id="FOGI01000013">
    <property type="protein sequence ID" value="SES41842.1"/>
    <property type="molecule type" value="Genomic_DNA"/>
</dbReference>
<keyword evidence="2" id="KW-0812">Transmembrane</keyword>
<feature type="transmembrane region" description="Helical" evidence="2">
    <location>
        <begin position="228"/>
        <end position="248"/>
    </location>
</feature>
<dbReference type="RefSeq" id="WP_218150792.1">
    <property type="nucleotide sequence ID" value="NZ_FOGI01000013.1"/>
</dbReference>
<keyword evidence="4" id="KW-1185">Reference proteome</keyword>
<dbReference type="Proteomes" id="UP000199051">
    <property type="component" value="Unassembled WGS sequence"/>
</dbReference>
<keyword evidence="2" id="KW-1133">Transmembrane helix</keyword>
<accession>A0A1H9X6V2</accession>
<evidence type="ECO:0000256" key="1">
    <source>
        <dbReference type="SAM" id="MobiDB-lite"/>
    </source>
</evidence>
<feature type="transmembrane region" description="Helical" evidence="2">
    <location>
        <begin position="56"/>
        <end position="75"/>
    </location>
</feature>